<gene>
    <name evidence="2" type="ORF">J0A64_23045</name>
</gene>
<dbReference type="AlphaFoldDB" id="A0ABD4RCR5"/>
<dbReference type="Pfam" id="PF13503">
    <property type="entry name" value="DUF4123"/>
    <property type="match status" value="1"/>
</dbReference>
<protein>
    <submittedName>
        <fullName evidence="2">DUF4123 domain-containing protein</fullName>
    </submittedName>
</protein>
<evidence type="ECO:0000313" key="3">
    <source>
        <dbReference type="Proteomes" id="UP000813349"/>
    </source>
</evidence>
<evidence type="ECO:0000259" key="1">
    <source>
        <dbReference type="Pfam" id="PF13503"/>
    </source>
</evidence>
<comment type="caution">
    <text evidence="2">The sequence shown here is derived from an EMBL/GenBank/DDBJ whole genome shotgun (WGS) entry which is preliminary data.</text>
</comment>
<accession>A0ABD4RCR5</accession>
<feature type="domain" description="DUF4123" evidence="1">
    <location>
        <begin position="19"/>
        <end position="134"/>
    </location>
</feature>
<name>A0ABD4RCR5_9ENTR</name>
<evidence type="ECO:0000313" key="2">
    <source>
        <dbReference type="EMBL" id="MBU3769469.1"/>
    </source>
</evidence>
<organism evidence="2 3">
    <name type="scientific">Enterobacter roggenkampii</name>
    <dbReference type="NCBI Taxonomy" id="1812935"/>
    <lineage>
        <taxon>Bacteria</taxon>
        <taxon>Pseudomonadati</taxon>
        <taxon>Pseudomonadota</taxon>
        <taxon>Gammaproteobacteria</taxon>
        <taxon>Enterobacterales</taxon>
        <taxon>Enterobacteriaceae</taxon>
        <taxon>Enterobacter</taxon>
        <taxon>Enterobacter cloacae complex</taxon>
    </lineage>
</organism>
<dbReference type="Proteomes" id="UP000813349">
    <property type="component" value="Unassembled WGS sequence"/>
</dbReference>
<dbReference type="RefSeq" id="WP_021242930.1">
    <property type="nucleotide sequence ID" value="NZ_JAACJF010000001.1"/>
</dbReference>
<reference evidence="2 3" key="1">
    <citation type="journal article" date="2021" name="Clin. Infect. Dis.">
        <title>Rapid development of cefiderocol resistance in carbapenem-resistant Enterobacter cloacae during therapy is associated with heterogeneous mutations in the catecholate siderophore receptor cira.</title>
        <authorList>
            <person name="Klein S."/>
            <person name="Boutin S."/>
            <person name="Kocer K."/>
            <person name="Fiedler M.O."/>
            <person name="Storzinger D."/>
            <person name="Weigand M.A."/>
            <person name="Tan B."/>
            <person name="Richter D."/>
            <person name="Rupp C."/>
            <person name="Mieth M."/>
            <person name="Mehrabi A."/>
            <person name="Hackert T."/>
            <person name="Zimmermann S."/>
            <person name="Heeg K."/>
            <person name="Nurjadi D."/>
        </authorList>
    </citation>
    <scope>NUCLEOTIDE SEQUENCE [LARGE SCALE GENOMIC DNA]</scope>
    <source>
        <strain evidence="2 3">BK34275</strain>
    </source>
</reference>
<proteinExistence type="predicted"/>
<sequence>MDATRMIQTLPESNNASMFLLLEGGAQTTDAFQTFYNEHASAMHSLYLHPQLVEARNYGPWLFAIRDKEALETRIKSTPGLVAVIASSRSGGALAVQLSAACTIISPDGKAAVVRFYMHNVISLLAGCHDQEWHRFLFNGISQWWSPKKNEWQPVNIPSSLVTDARNCAIQLNEKEWQYLMDKPEVTAVLASWQKMPSSQHFPPCVQRDMVEKALNKASAAKMKAGTEQKLYALYYLNGGKQMLESVDIQPALDKVTQGKVSLEYVLTNYVHSQG</sequence>
<dbReference type="InterPro" id="IPR025391">
    <property type="entry name" value="DUF4123"/>
</dbReference>
<dbReference type="EMBL" id="JAFKCP010000025">
    <property type="protein sequence ID" value="MBU3769469.1"/>
    <property type="molecule type" value="Genomic_DNA"/>
</dbReference>